<evidence type="ECO:0000313" key="2">
    <source>
        <dbReference type="Proteomes" id="UP000177230"/>
    </source>
</evidence>
<accession>A0A1F5R4G9</accession>
<dbReference type="AlphaFoldDB" id="A0A1F5R4G9"/>
<proteinExistence type="predicted"/>
<comment type="caution">
    <text evidence="1">The sequence shown here is derived from an EMBL/GenBank/DDBJ whole genome shotgun (WGS) entry which is preliminary data.</text>
</comment>
<organism evidence="1 2">
    <name type="scientific">Candidatus Edwardsbacteria bacterium GWF2_54_11</name>
    <dbReference type="NCBI Taxonomy" id="1817851"/>
    <lineage>
        <taxon>Bacteria</taxon>
        <taxon>Candidatus Edwardsiibacteriota</taxon>
    </lineage>
</organism>
<sequence length="217" mass="25508">MHRLLGCKKITYDTNCVIFYCLNTSLKSKNGNFVEINYGDKTKKAQELTTWFCSRGGIVFLRYCAKEIEEETVAQSIVKDFANNPTILKKLDMQREGMPYLIQNQIQNSFFKKFDKLKRYPWFEINDDFKPPPDILRSIDNYFRYEMKSSKSLLDRLSFSKKKHPIPDITDQIFLAFTYCSKIVGITHDSSVYSYQKELKDKNLCGEVFDLMSLKKI</sequence>
<evidence type="ECO:0000313" key="1">
    <source>
        <dbReference type="EMBL" id="OGF08821.1"/>
    </source>
</evidence>
<reference evidence="1 2" key="1">
    <citation type="journal article" date="2016" name="Nat. Commun.">
        <title>Thousands of microbial genomes shed light on interconnected biogeochemical processes in an aquifer system.</title>
        <authorList>
            <person name="Anantharaman K."/>
            <person name="Brown C.T."/>
            <person name="Hug L.A."/>
            <person name="Sharon I."/>
            <person name="Castelle C.J."/>
            <person name="Probst A.J."/>
            <person name="Thomas B.C."/>
            <person name="Singh A."/>
            <person name="Wilkins M.J."/>
            <person name="Karaoz U."/>
            <person name="Brodie E.L."/>
            <person name="Williams K.H."/>
            <person name="Hubbard S.S."/>
            <person name="Banfield J.F."/>
        </authorList>
    </citation>
    <scope>NUCLEOTIDE SEQUENCE [LARGE SCALE GENOMIC DNA]</scope>
</reference>
<gene>
    <name evidence="1" type="ORF">A2024_00920</name>
</gene>
<dbReference type="EMBL" id="MFFM01000046">
    <property type="protein sequence ID" value="OGF08821.1"/>
    <property type="molecule type" value="Genomic_DNA"/>
</dbReference>
<protein>
    <submittedName>
        <fullName evidence="1">Uncharacterized protein</fullName>
    </submittedName>
</protein>
<name>A0A1F5R4G9_9BACT</name>
<dbReference type="Proteomes" id="UP000177230">
    <property type="component" value="Unassembled WGS sequence"/>
</dbReference>